<dbReference type="Proteomes" id="UP000801428">
    <property type="component" value="Unassembled WGS sequence"/>
</dbReference>
<name>A0A9P4TJA3_CURKU</name>
<evidence type="ECO:0000313" key="2">
    <source>
        <dbReference type="Proteomes" id="UP000801428"/>
    </source>
</evidence>
<protein>
    <submittedName>
        <fullName evidence="1">Uncharacterized protein</fullName>
    </submittedName>
</protein>
<keyword evidence="2" id="KW-1185">Reference proteome</keyword>
<dbReference type="EMBL" id="SWKU01000006">
    <property type="protein sequence ID" value="KAF3005989.1"/>
    <property type="molecule type" value="Genomic_DNA"/>
</dbReference>
<comment type="caution">
    <text evidence="1">The sequence shown here is derived from an EMBL/GenBank/DDBJ whole genome shotgun (WGS) entry which is preliminary data.</text>
</comment>
<sequence>MSLWRKMSRKIKKILHIKWFKKGGGEDDAEQQVLVIGSPTDFQHVQGFSTSTLRSVQTITIGAEAGVGWAFDHGQAATGQLGHVDEDGTALEEEDSHDDDYKDGVVHENNEQHGRRITQTTLKWLLWSAGLFKANVLTTRDYHKLTYFYYVDSNNISATRSWSLEDAKMYKAEIRWGEVSFEERQRGDGWWA</sequence>
<reference evidence="1" key="1">
    <citation type="submission" date="2019-04" db="EMBL/GenBank/DDBJ databases">
        <title>Sequencing of skin fungus with MAO and IRED activity.</title>
        <authorList>
            <person name="Marsaioli A.J."/>
            <person name="Bonatto J.M.C."/>
            <person name="Reis Junior O."/>
        </authorList>
    </citation>
    <scope>NUCLEOTIDE SEQUENCE</scope>
    <source>
        <strain evidence="1">30M1</strain>
    </source>
</reference>
<evidence type="ECO:0000313" key="1">
    <source>
        <dbReference type="EMBL" id="KAF3005989.1"/>
    </source>
</evidence>
<organism evidence="1 2">
    <name type="scientific">Curvularia kusanoi</name>
    <name type="common">Cochliobolus kusanoi</name>
    <dbReference type="NCBI Taxonomy" id="90978"/>
    <lineage>
        <taxon>Eukaryota</taxon>
        <taxon>Fungi</taxon>
        <taxon>Dikarya</taxon>
        <taxon>Ascomycota</taxon>
        <taxon>Pezizomycotina</taxon>
        <taxon>Dothideomycetes</taxon>
        <taxon>Pleosporomycetidae</taxon>
        <taxon>Pleosporales</taxon>
        <taxon>Pleosporineae</taxon>
        <taxon>Pleosporaceae</taxon>
        <taxon>Curvularia</taxon>
    </lineage>
</organism>
<accession>A0A9P4TJA3</accession>
<proteinExistence type="predicted"/>
<gene>
    <name evidence="1" type="ORF">E8E13_010439</name>
</gene>
<dbReference type="AlphaFoldDB" id="A0A9P4TJA3"/>